<dbReference type="EMBL" id="JANIBC010000008">
    <property type="protein sequence ID" value="MCQ8185824.1"/>
    <property type="molecule type" value="Genomic_DNA"/>
</dbReference>
<proteinExistence type="predicted"/>
<comment type="caution">
    <text evidence="3">The sequence shown here is derived from an EMBL/GenBank/DDBJ whole genome shotgun (WGS) entry which is preliminary data.</text>
</comment>
<name>A0A9X2L9Y7_9PROT</name>
<gene>
    <name evidence="3" type="ORF">NOG11_10515</name>
</gene>
<dbReference type="AlphaFoldDB" id="A0A9X2L9Y7"/>
<dbReference type="Proteomes" id="UP001142610">
    <property type="component" value="Unassembled WGS sequence"/>
</dbReference>
<feature type="transmembrane region" description="Helical" evidence="1">
    <location>
        <begin position="65"/>
        <end position="83"/>
    </location>
</feature>
<evidence type="ECO:0000256" key="1">
    <source>
        <dbReference type="SAM" id="Phobius"/>
    </source>
</evidence>
<evidence type="ECO:0000313" key="3">
    <source>
        <dbReference type="EMBL" id="MCQ8185824.1"/>
    </source>
</evidence>
<organism evidence="3 4">
    <name type="scientific">Parvularcula maris</name>
    <dbReference type="NCBI Taxonomy" id="2965077"/>
    <lineage>
        <taxon>Bacteria</taxon>
        <taxon>Pseudomonadati</taxon>
        <taxon>Pseudomonadota</taxon>
        <taxon>Alphaproteobacteria</taxon>
        <taxon>Parvularculales</taxon>
        <taxon>Parvularculaceae</taxon>
        <taxon>Parvularcula</taxon>
    </lineage>
</organism>
<dbReference type="InterPro" id="IPR058058">
    <property type="entry name" value="CBU_0592-like"/>
</dbReference>
<dbReference type="NCBIfam" id="NF047864">
    <property type="entry name" value="CBU_0592_membra"/>
    <property type="match status" value="1"/>
</dbReference>
<keyword evidence="1" id="KW-0812">Transmembrane</keyword>
<protein>
    <recommendedName>
        <fullName evidence="2">CBU-0592-like domain-containing protein</fullName>
    </recommendedName>
</protein>
<accession>A0A9X2L9Y7</accession>
<evidence type="ECO:0000259" key="2">
    <source>
        <dbReference type="Pfam" id="PF26604"/>
    </source>
</evidence>
<keyword evidence="1" id="KW-1133">Transmembrane helix</keyword>
<evidence type="ECO:0000313" key="4">
    <source>
        <dbReference type="Proteomes" id="UP001142610"/>
    </source>
</evidence>
<keyword evidence="1" id="KW-0472">Membrane</keyword>
<feature type="transmembrane region" description="Helical" evidence="1">
    <location>
        <begin position="42"/>
        <end position="59"/>
    </location>
</feature>
<reference evidence="3" key="1">
    <citation type="submission" date="2022-07" db="EMBL/GenBank/DDBJ databases">
        <title>Parvularcula maris sp. nov., an algicidal bacterium isolated from seawater.</title>
        <authorList>
            <person name="Li F."/>
        </authorList>
    </citation>
    <scope>NUCLEOTIDE SEQUENCE</scope>
    <source>
        <strain evidence="3">BGMRC 0090</strain>
    </source>
</reference>
<dbReference type="Pfam" id="PF26604">
    <property type="entry name" value="CBU_0592"/>
    <property type="match status" value="1"/>
</dbReference>
<sequence length="90" mass="10023">MTIKRLPTNSAAMFDTIGLIGVFLILLAYFLLQIEKLRSEDLGYPVLNLVGAVLILVSLTHTFNLASFVIEVCWIAISLYGIAKILRRRG</sequence>
<dbReference type="RefSeq" id="WP_256619714.1">
    <property type="nucleotide sequence ID" value="NZ_JANIBC010000008.1"/>
</dbReference>
<feature type="transmembrane region" description="Helical" evidence="1">
    <location>
        <begin position="12"/>
        <end position="30"/>
    </location>
</feature>
<feature type="domain" description="CBU-0592-like" evidence="2">
    <location>
        <begin position="14"/>
        <end position="89"/>
    </location>
</feature>
<keyword evidence="4" id="KW-1185">Reference proteome</keyword>